<dbReference type="EMBL" id="VLXZ01000001">
    <property type="protein sequence ID" value="TSB48071.1"/>
    <property type="molecule type" value="Genomic_DNA"/>
</dbReference>
<accession>A0A554A2Z9</accession>
<evidence type="ECO:0000313" key="3">
    <source>
        <dbReference type="Proteomes" id="UP000318521"/>
    </source>
</evidence>
<feature type="transmembrane region" description="Helical" evidence="1">
    <location>
        <begin position="99"/>
        <end position="120"/>
    </location>
</feature>
<gene>
    <name evidence="2" type="ORF">FN960_00505</name>
</gene>
<keyword evidence="1" id="KW-1133">Transmembrane helix</keyword>
<name>A0A554A2Z9_9BACI</name>
<reference evidence="2 3" key="1">
    <citation type="submission" date="2019-07" db="EMBL/GenBank/DDBJ databases">
        <authorList>
            <person name="Park Y.J."/>
            <person name="Jeong S.E."/>
            <person name="Jung H.S."/>
        </authorList>
    </citation>
    <scope>NUCLEOTIDE SEQUENCE [LARGE SCALE GENOMIC DNA]</scope>
    <source>
        <strain evidence="3">P16(2019)</strain>
    </source>
</reference>
<keyword evidence="1" id="KW-0812">Transmembrane</keyword>
<dbReference type="Proteomes" id="UP000318521">
    <property type="component" value="Unassembled WGS sequence"/>
</dbReference>
<evidence type="ECO:0000313" key="2">
    <source>
        <dbReference type="EMBL" id="TSB48071.1"/>
    </source>
</evidence>
<keyword evidence="1" id="KW-0472">Membrane</keyword>
<dbReference type="RefSeq" id="WP_143846417.1">
    <property type="nucleotide sequence ID" value="NZ_VLXZ01000001.1"/>
</dbReference>
<evidence type="ECO:0000256" key="1">
    <source>
        <dbReference type="SAM" id="Phobius"/>
    </source>
</evidence>
<keyword evidence="3" id="KW-1185">Reference proteome</keyword>
<proteinExistence type="predicted"/>
<comment type="caution">
    <text evidence="2">The sequence shown here is derived from an EMBL/GenBank/DDBJ whole genome shotgun (WGS) entry which is preliminary data.</text>
</comment>
<organism evidence="2 3">
    <name type="scientific">Alkalicoccobacillus porphyridii</name>
    <dbReference type="NCBI Taxonomy" id="2597270"/>
    <lineage>
        <taxon>Bacteria</taxon>
        <taxon>Bacillati</taxon>
        <taxon>Bacillota</taxon>
        <taxon>Bacilli</taxon>
        <taxon>Bacillales</taxon>
        <taxon>Bacillaceae</taxon>
        <taxon>Alkalicoccobacillus</taxon>
    </lineage>
</organism>
<sequence length="125" mass="14158">MATLTERLLESIKAYYPNASLIQPTVSHSGQLETAKPIFATAVGFLYDNHHFFRWHTSIIPCCRKRIHAFRRFSFATVLSAYLERHFASNQVVIIAERIVVGVKVCVPIALTASLVWFVLNNPVL</sequence>
<protein>
    <submittedName>
        <fullName evidence="2">Uncharacterized protein</fullName>
    </submittedName>
</protein>
<dbReference type="AlphaFoldDB" id="A0A554A2Z9"/>